<keyword evidence="1" id="KW-0812">Transmembrane</keyword>
<feature type="transmembrane region" description="Helical" evidence="1">
    <location>
        <begin position="122"/>
        <end position="140"/>
    </location>
</feature>
<comment type="caution">
    <text evidence="2">The sequence shown here is derived from an EMBL/GenBank/DDBJ whole genome shotgun (WGS) entry which is preliminary data.</text>
</comment>
<dbReference type="InterPro" id="IPR010699">
    <property type="entry name" value="DUF1275"/>
</dbReference>
<keyword evidence="1" id="KW-1133">Transmembrane helix</keyword>
<dbReference type="PANTHER" id="PTHR37314">
    <property type="entry name" value="SLR0142 PROTEIN"/>
    <property type="match status" value="1"/>
</dbReference>
<name>A0A936YSD5_9HYPH</name>
<dbReference type="PANTHER" id="PTHR37314:SF4">
    <property type="entry name" value="UPF0700 TRANSMEMBRANE PROTEIN YOAK"/>
    <property type="match status" value="1"/>
</dbReference>
<evidence type="ECO:0000256" key="1">
    <source>
        <dbReference type="SAM" id="Phobius"/>
    </source>
</evidence>
<evidence type="ECO:0000313" key="3">
    <source>
        <dbReference type="Proteomes" id="UP000633219"/>
    </source>
</evidence>
<dbReference type="AlphaFoldDB" id="A0A936YSD5"/>
<sequence length="239" mass="24884">MLVTPGSQRDAVIDRQLAITLASIAGGINAAAFYAVGFFSANMTGNVSALSDRIATGALSSAWLYLVIVIAFIAGAATCTFVILAAERRGVVGAHALVILLEGLLLAPLSLVDLWLAGTVRVALLVIWLAFLMGMQNAVVTHLSNARVRTTHVSGMATDLGIEIALAWKLRGDANPNASGNDTRLRLHLTTIVAFLVGGVAGVVLYQFCGGYALLVASALLCMLGLRGIVSARARSRLA</sequence>
<feature type="transmembrane region" description="Helical" evidence="1">
    <location>
        <begin position="212"/>
        <end position="230"/>
    </location>
</feature>
<protein>
    <submittedName>
        <fullName evidence="2">DUF1275 domain-containing protein</fullName>
    </submittedName>
</protein>
<reference evidence="2" key="1">
    <citation type="submission" date="2021-01" db="EMBL/GenBank/DDBJ databases">
        <title>Rhizobium sp. strain KVB221 16S ribosomal RNA gene Genome sequencing and assembly.</title>
        <authorList>
            <person name="Kang M."/>
        </authorList>
    </citation>
    <scope>NUCLEOTIDE SEQUENCE</scope>
    <source>
        <strain evidence="2">KVB221</strain>
    </source>
</reference>
<feature type="transmembrane region" description="Helical" evidence="1">
    <location>
        <begin position="187"/>
        <end position="206"/>
    </location>
</feature>
<dbReference type="EMBL" id="JAEQNC010000010">
    <property type="protein sequence ID" value="MBL0373937.1"/>
    <property type="molecule type" value="Genomic_DNA"/>
</dbReference>
<proteinExistence type="predicted"/>
<keyword evidence="1" id="KW-0472">Membrane</keyword>
<keyword evidence="3" id="KW-1185">Reference proteome</keyword>
<gene>
    <name evidence="2" type="ORF">JJB09_18085</name>
</gene>
<dbReference type="Pfam" id="PF06912">
    <property type="entry name" value="DUF1275"/>
    <property type="match status" value="1"/>
</dbReference>
<dbReference type="Proteomes" id="UP000633219">
    <property type="component" value="Unassembled WGS sequence"/>
</dbReference>
<dbReference type="RefSeq" id="WP_201661337.1">
    <property type="nucleotide sequence ID" value="NZ_JAEQNC010000010.1"/>
</dbReference>
<feature type="transmembrane region" description="Helical" evidence="1">
    <location>
        <begin position="62"/>
        <end position="84"/>
    </location>
</feature>
<organism evidence="2 3">
    <name type="scientific">Rhizobium setariae</name>
    <dbReference type="NCBI Taxonomy" id="2801340"/>
    <lineage>
        <taxon>Bacteria</taxon>
        <taxon>Pseudomonadati</taxon>
        <taxon>Pseudomonadota</taxon>
        <taxon>Alphaproteobacteria</taxon>
        <taxon>Hyphomicrobiales</taxon>
        <taxon>Rhizobiaceae</taxon>
        <taxon>Rhizobium/Agrobacterium group</taxon>
        <taxon>Rhizobium</taxon>
    </lineage>
</organism>
<accession>A0A936YSD5</accession>
<feature type="transmembrane region" description="Helical" evidence="1">
    <location>
        <begin position="96"/>
        <end position="116"/>
    </location>
</feature>
<feature type="transmembrane region" description="Helical" evidence="1">
    <location>
        <begin position="17"/>
        <end position="42"/>
    </location>
</feature>
<evidence type="ECO:0000313" key="2">
    <source>
        <dbReference type="EMBL" id="MBL0373937.1"/>
    </source>
</evidence>